<proteinExistence type="inferred from homology"/>
<dbReference type="CDD" id="cd13578">
    <property type="entry name" value="PBP2_Bug27"/>
    <property type="match status" value="1"/>
</dbReference>
<sequence>MKFSVAVLALAGAALLSAGTGAAQAQSYPSRPITVVIGYPPGGGADALARAVASQLGDVSGQSVIVDNRGGFSGNIGAAYVAKSPPDGYTLLVAPTTTYRINGILYGSRVGYDLQKDFAPVTLLGVQPMVLMVNPKLPVDSVTGLLAYAKTHKLTFGSTGVGSLEHIAAELFFKGVPGGAVHVPYRGAGPAIIDLMGGQIDVLFATAPTVVSNKDSGRIKALMVTTTERNPALPTLPTPAEAGLKGFEVVSTYSLLAPAGTPKDVLEKLNALAVKALKTPKAVETFQFMGVQPQPTSLAETRERLSKEYAKWAAVIAENGIKAE</sequence>
<evidence type="ECO:0008006" key="5">
    <source>
        <dbReference type="Google" id="ProtNLM"/>
    </source>
</evidence>
<comment type="caution">
    <text evidence="3">The sequence shown here is derived from an EMBL/GenBank/DDBJ whole genome shotgun (WGS) entry which is preliminary data.</text>
</comment>
<organism evidence="3 4">
    <name type="scientific">Bordetella genomosp. 10</name>
    <dbReference type="NCBI Taxonomy" id="1416804"/>
    <lineage>
        <taxon>Bacteria</taxon>
        <taxon>Pseudomonadati</taxon>
        <taxon>Pseudomonadota</taxon>
        <taxon>Betaproteobacteria</taxon>
        <taxon>Burkholderiales</taxon>
        <taxon>Alcaligenaceae</taxon>
        <taxon>Bordetella</taxon>
    </lineage>
</organism>
<name>A0A261RZ08_9BORD</name>
<dbReference type="PANTHER" id="PTHR42928">
    <property type="entry name" value="TRICARBOXYLATE-BINDING PROTEIN"/>
    <property type="match status" value="1"/>
</dbReference>
<dbReference type="Gene3D" id="3.40.190.10">
    <property type="entry name" value="Periplasmic binding protein-like II"/>
    <property type="match status" value="1"/>
</dbReference>
<dbReference type="Pfam" id="PF03401">
    <property type="entry name" value="TctC"/>
    <property type="match status" value="1"/>
</dbReference>
<reference evidence="4" key="1">
    <citation type="submission" date="2017-05" db="EMBL/GenBank/DDBJ databases">
        <title>Complete and WGS of Bordetella genogroups.</title>
        <authorList>
            <person name="Spilker T."/>
            <person name="Lipuma J."/>
        </authorList>
    </citation>
    <scope>NUCLEOTIDE SEQUENCE [LARGE SCALE GENOMIC DNA]</scope>
    <source>
        <strain evidence="4">AU16122</strain>
    </source>
</reference>
<feature type="chain" id="PRO_5012763124" description="ABC transporter substrate-binding protein" evidence="2">
    <location>
        <begin position="26"/>
        <end position="324"/>
    </location>
</feature>
<evidence type="ECO:0000256" key="2">
    <source>
        <dbReference type="SAM" id="SignalP"/>
    </source>
</evidence>
<evidence type="ECO:0000313" key="3">
    <source>
        <dbReference type="EMBL" id="OZI29780.1"/>
    </source>
</evidence>
<comment type="similarity">
    <text evidence="1">Belongs to the UPF0065 (bug) family.</text>
</comment>
<dbReference type="AlphaFoldDB" id="A0A261RZ08"/>
<dbReference type="Proteomes" id="UP000216020">
    <property type="component" value="Unassembled WGS sequence"/>
</dbReference>
<evidence type="ECO:0000313" key="4">
    <source>
        <dbReference type="Proteomes" id="UP000216020"/>
    </source>
</evidence>
<dbReference type="Gene3D" id="3.40.190.150">
    <property type="entry name" value="Bordetella uptake gene, domain 1"/>
    <property type="match status" value="1"/>
</dbReference>
<feature type="signal peptide" evidence="2">
    <location>
        <begin position="1"/>
        <end position="25"/>
    </location>
</feature>
<protein>
    <recommendedName>
        <fullName evidence="5">ABC transporter substrate-binding protein</fullName>
    </recommendedName>
</protein>
<dbReference type="EMBL" id="NEVM01000005">
    <property type="protein sequence ID" value="OZI29780.1"/>
    <property type="molecule type" value="Genomic_DNA"/>
</dbReference>
<keyword evidence="4" id="KW-1185">Reference proteome</keyword>
<dbReference type="InterPro" id="IPR005064">
    <property type="entry name" value="BUG"/>
</dbReference>
<dbReference type="InterPro" id="IPR042100">
    <property type="entry name" value="Bug_dom1"/>
</dbReference>
<accession>A0A261RZ08</accession>
<dbReference type="PIRSF" id="PIRSF017082">
    <property type="entry name" value="YflP"/>
    <property type="match status" value="1"/>
</dbReference>
<evidence type="ECO:0000256" key="1">
    <source>
        <dbReference type="ARBA" id="ARBA00006987"/>
    </source>
</evidence>
<dbReference type="SUPFAM" id="SSF53850">
    <property type="entry name" value="Periplasmic binding protein-like II"/>
    <property type="match status" value="1"/>
</dbReference>
<dbReference type="RefSeq" id="WP_094854222.1">
    <property type="nucleotide sequence ID" value="NZ_NEVM01000005.1"/>
</dbReference>
<dbReference type="OrthoDB" id="5171643at2"/>
<gene>
    <name evidence="3" type="ORF">CAL29_16770</name>
</gene>
<dbReference type="PANTHER" id="PTHR42928:SF5">
    <property type="entry name" value="BLR1237 PROTEIN"/>
    <property type="match status" value="1"/>
</dbReference>
<keyword evidence="2" id="KW-0732">Signal</keyword>